<comment type="similarity">
    <text evidence="1">Belongs to the UDP-glycosyltransferase family.</text>
</comment>
<gene>
    <name evidence="6" type="ORF">ASIM_LOCUS1754</name>
</gene>
<dbReference type="InterPro" id="IPR002213">
    <property type="entry name" value="UDP_glucos_trans"/>
</dbReference>
<evidence type="ECO:0000313" key="6">
    <source>
        <dbReference type="EMBL" id="VDK19199.1"/>
    </source>
</evidence>
<evidence type="ECO:0000256" key="5">
    <source>
        <dbReference type="ARBA" id="ARBA00047475"/>
    </source>
</evidence>
<evidence type="ECO:0000256" key="2">
    <source>
        <dbReference type="ARBA" id="ARBA00012544"/>
    </source>
</evidence>
<reference evidence="6 7" key="2">
    <citation type="submission" date="2018-11" db="EMBL/GenBank/DDBJ databases">
        <authorList>
            <consortium name="Pathogen Informatics"/>
        </authorList>
    </citation>
    <scope>NUCLEOTIDE SEQUENCE [LARGE SCALE GENOMIC DNA]</scope>
</reference>
<dbReference type="WBParaSite" id="ASIM_0000188301-mRNA-1">
    <property type="protein sequence ID" value="ASIM_0000188301-mRNA-1"/>
    <property type="gene ID" value="ASIM_0000188301"/>
</dbReference>
<dbReference type="EMBL" id="UYRR01002023">
    <property type="protein sequence ID" value="VDK19199.1"/>
    <property type="molecule type" value="Genomic_DNA"/>
</dbReference>
<accession>A0A0M3J2X1</accession>
<evidence type="ECO:0000256" key="4">
    <source>
        <dbReference type="ARBA" id="ARBA00022679"/>
    </source>
</evidence>
<dbReference type="PANTHER" id="PTHR48043">
    <property type="entry name" value="EG:EG0003.4 PROTEIN-RELATED"/>
    <property type="match status" value="1"/>
</dbReference>
<keyword evidence="7" id="KW-1185">Reference proteome</keyword>
<comment type="catalytic activity">
    <reaction evidence="5">
        <text>glucuronate acceptor + UDP-alpha-D-glucuronate = acceptor beta-D-glucuronoside + UDP + H(+)</text>
        <dbReference type="Rhea" id="RHEA:21032"/>
        <dbReference type="ChEBI" id="CHEBI:15378"/>
        <dbReference type="ChEBI" id="CHEBI:58052"/>
        <dbReference type="ChEBI" id="CHEBI:58223"/>
        <dbReference type="ChEBI" id="CHEBI:132367"/>
        <dbReference type="ChEBI" id="CHEBI:132368"/>
        <dbReference type="EC" id="2.4.1.17"/>
    </reaction>
</comment>
<dbReference type="AlphaFoldDB" id="A0A0M3J2X1"/>
<sequence length="237" mass="26927">MKVGIKKQVSALSINPIEKFDGPFAIDNNPSHVPEMQYLVMTLSVLFIEYSQSYRILIYAPKIFHSHFNFMGHIADALVTAGHEIVFYTPAYDSSISSNGTKLARKMERRSDFETLSRQREQIFLSTWAHGLVELRDAFRVSQFYRRICGIMTKWLITVEDQFCESQLSDLRLINKLKGERFDVGINEALTLCGYALFMKVGIKKQVSALSINPIEKFDGPFAIDNNPSHVPGAPLI</sequence>
<evidence type="ECO:0000313" key="8">
    <source>
        <dbReference type="WBParaSite" id="ASIM_0000188301-mRNA-1"/>
    </source>
</evidence>
<dbReference type="InterPro" id="IPR050271">
    <property type="entry name" value="UDP-glycosyltransferase"/>
</dbReference>
<dbReference type="GO" id="GO:0015020">
    <property type="term" value="F:glucuronosyltransferase activity"/>
    <property type="evidence" value="ECO:0007669"/>
    <property type="project" value="UniProtKB-EC"/>
</dbReference>
<evidence type="ECO:0000256" key="1">
    <source>
        <dbReference type="ARBA" id="ARBA00009995"/>
    </source>
</evidence>
<dbReference type="EC" id="2.4.1.17" evidence="2"/>
<dbReference type="OrthoDB" id="5835829at2759"/>
<dbReference type="Proteomes" id="UP000267096">
    <property type="component" value="Unassembled WGS sequence"/>
</dbReference>
<evidence type="ECO:0000256" key="3">
    <source>
        <dbReference type="ARBA" id="ARBA00022676"/>
    </source>
</evidence>
<dbReference type="Pfam" id="PF00201">
    <property type="entry name" value="UDPGT"/>
    <property type="match status" value="1"/>
</dbReference>
<keyword evidence="4" id="KW-0808">Transferase</keyword>
<organism evidence="8">
    <name type="scientific">Anisakis simplex</name>
    <name type="common">Herring worm</name>
    <dbReference type="NCBI Taxonomy" id="6269"/>
    <lineage>
        <taxon>Eukaryota</taxon>
        <taxon>Metazoa</taxon>
        <taxon>Ecdysozoa</taxon>
        <taxon>Nematoda</taxon>
        <taxon>Chromadorea</taxon>
        <taxon>Rhabditida</taxon>
        <taxon>Spirurina</taxon>
        <taxon>Ascaridomorpha</taxon>
        <taxon>Ascaridoidea</taxon>
        <taxon>Anisakidae</taxon>
        <taxon>Anisakis</taxon>
        <taxon>Anisakis simplex complex</taxon>
    </lineage>
</organism>
<dbReference type="SUPFAM" id="SSF53756">
    <property type="entry name" value="UDP-Glycosyltransferase/glycogen phosphorylase"/>
    <property type="match status" value="1"/>
</dbReference>
<dbReference type="PANTHER" id="PTHR48043:SF23">
    <property type="entry name" value="UDP-GLUCURONOSYLTRANSFERASE"/>
    <property type="match status" value="1"/>
</dbReference>
<protein>
    <recommendedName>
        <fullName evidence="2">glucuronosyltransferase</fullName>
        <ecNumber evidence="2">2.4.1.17</ecNumber>
    </recommendedName>
</protein>
<name>A0A0M3J2X1_ANISI</name>
<evidence type="ECO:0000313" key="7">
    <source>
        <dbReference type="Proteomes" id="UP000267096"/>
    </source>
</evidence>
<keyword evidence="3" id="KW-0328">Glycosyltransferase</keyword>
<dbReference type="Gene3D" id="3.40.50.2000">
    <property type="entry name" value="Glycogen Phosphorylase B"/>
    <property type="match status" value="1"/>
</dbReference>
<proteinExistence type="inferred from homology"/>
<reference evidence="8" key="1">
    <citation type="submission" date="2017-02" db="UniProtKB">
        <authorList>
            <consortium name="WormBaseParasite"/>
        </authorList>
    </citation>
    <scope>IDENTIFICATION</scope>
</reference>